<dbReference type="AlphaFoldDB" id="A0A3S9VYC7"/>
<keyword evidence="2" id="KW-1185">Reference proteome</keyword>
<reference evidence="1 2" key="1">
    <citation type="submission" date="2018-10" db="EMBL/GenBank/DDBJ databases">
        <title>Butyricimonas faecalis sp. nov., isolated from human faeces and emended description of the genus Butyricimonas.</title>
        <authorList>
            <person name="Le Roy T."/>
            <person name="Van der Smissen P."/>
            <person name="Paquot A."/>
            <person name="Delzenne N."/>
            <person name="Muccioli G."/>
            <person name="Collet J.-F."/>
            <person name="Cani P.D."/>
        </authorList>
    </citation>
    <scope>NUCLEOTIDE SEQUENCE [LARGE SCALE GENOMIC DNA]</scope>
    <source>
        <strain evidence="1 2">H184</strain>
    </source>
</reference>
<evidence type="ECO:0000313" key="2">
    <source>
        <dbReference type="Proteomes" id="UP000270673"/>
    </source>
</evidence>
<dbReference type="KEGG" id="buy:D8S85_19480"/>
<dbReference type="RefSeq" id="WP_106482184.1">
    <property type="nucleotide sequence ID" value="NZ_CP032819.1"/>
</dbReference>
<protein>
    <submittedName>
        <fullName evidence="1">Uncharacterized protein</fullName>
    </submittedName>
</protein>
<dbReference type="Proteomes" id="UP000270673">
    <property type="component" value="Chromosome"/>
</dbReference>
<evidence type="ECO:0000313" key="1">
    <source>
        <dbReference type="EMBL" id="AZS31513.1"/>
    </source>
</evidence>
<gene>
    <name evidence="1" type="ORF">D8S85_19480</name>
</gene>
<dbReference type="EMBL" id="CP032819">
    <property type="protein sequence ID" value="AZS31513.1"/>
    <property type="molecule type" value="Genomic_DNA"/>
</dbReference>
<proteinExistence type="predicted"/>
<sequence length="110" mass="12701">MLYLASTEYENLHGPFKCIVINDTYIHKRRVLVVEIDPMLSGSDYGIGLHGIKYLLLLAKYKDSDFFNLGKEPIDVVVIIPENLDNPLDSLKPWNKMFNIGWAELYVRNN</sequence>
<accession>A0A3S9VYC7</accession>
<name>A0A3S9VYC7_9BACT</name>
<organism evidence="1 2">
    <name type="scientific">Butyricimonas faecalis</name>
    <dbReference type="NCBI Taxonomy" id="2093856"/>
    <lineage>
        <taxon>Bacteria</taxon>
        <taxon>Pseudomonadati</taxon>
        <taxon>Bacteroidota</taxon>
        <taxon>Bacteroidia</taxon>
        <taxon>Bacteroidales</taxon>
        <taxon>Odoribacteraceae</taxon>
        <taxon>Butyricimonas</taxon>
    </lineage>
</organism>